<dbReference type="InterPro" id="IPR036188">
    <property type="entry name" value="FAD/NAD-bd_sf"/>
</dbReference>
<proteinExistence type="inferred from homology"/>
<evidence type="ECO:0000256" key="13">
    <source>
        <dbReference type="PIRSR" id="PIRSR000350-2"/>
    </source>
</evidence>
<keyword evidence="11 16" id="KW-0676">Redox-active center</keyword>
<dbReference type="InterPro" id="IPR012999">
    <property type="entry name" value="Pyr_OxRdtase_I_AS"/>
</dbReference>
<evidence type="ECO:0000256" key="2">
    <source>
        <dbReference type="ARBA" id="ARBA00007532"/>
    </source>
</evidence>
<evidence type="ECO:0000256" key="3">
    <source>
        <dbReference type="ARBA" id="ARBA00012608"/>
    </source>
</evidence>
<reference evidence="19" key="1">
    <citation type="submission" date="2020-08" db="EMBL/GenBank/DDBJ databases">
        <title>Genome public.</title>
        <authorList>
            <person name="Liu C."/>
            <person name="Sun Q."/>
        </authorList>
    </citation>
    <scope>NUCLEOTIDE SEQUENCE</scope>
    <source>
        <strain evidence="19">NSJ-40</strain>
    </source>
</reference>
<evidence type="ECO:0000256" key="7">
    <source>
        <dbReference type="ARBA" id="ARBA00022827"/>
    </source>
</evidence>
<evidence type="ECO:0000256" key="8">
    <source>
        <dbReference type="ARBA" id="ARBA00023002"/>
    </source>
</evidence>
<dbReference type="GO" id="GO:0004148">
    <property type="term" value="F:dihydrolipoyl dehydrogenase (NADH) activity"/>
    <property type="evidence" value="ECO:0007669"/>
    <property type="project" value="UniProtKB-EC"/>
</dbReference>
<keyword evidence="6 16" id="KW-0285">Flavoprotein</keyword>
<keyword evidence="10" id="KW-1015">Disulfide bond</keyword>
<dbReference type="AlphaFoldDB" id="A0A926DB73"/>
<keyword evidence="20" id="KW-1185">Reference proteome</keyword>
<feature type="binding site" evidence="14">
    <location>
        <position position="268"/>
    </location>
    <ligand>
        <name>NAD(+)</name>
        <dbReference type="ChEBI" id="CHEBI:57540"/>
    </ligand>
</feature>
<comment type="cofactor">
    <cofactor evidence="14 16">
        <name>FAD</name>
        <dbReference type="ChEBI" id="CHEBI:57692"/>
    </cofactor>
    <text evidence="14 16">Binds 1 FAD per subunit.</text>
</comment>
<dbReference type="Proteomes" id="UP000651482">
    <property type="component" value="Unassembled WGS sequence"/>
</dbReference>
<dbReference type="EMBL" id="JACRSN010000020">
    <property type="protein sequence ID" value="MBC8534626.1"/>
    <property type="molecule type" value="Genomic_DNA"/>
</dbReference>
<gene>
    <name evidence="19" type="primary">lpdA</name>
    <name evidence="19" type="ORF">IAG03_11655</name>
</gene>
<evidence type="ECO:0000313" key="19">
    <source>
        <dbReference type="EMBL" id="MBC8534626.1"/>
    </source>
</evidence>
<evidence type="ECO:0000256" key="12">
    <source>
        <dbReference type="ARBA" id="ARBA00049187"/>
    </source>
</evidence>
<keyword evidence="7 14" id="KW-0274">FAD</keyword>
<dbReference type="PROSITE" id="PS00076">
    <property type="entry name" value="PYRIDINE_REDOX_1"/>
    <property type="match status" value="1"/>
</dbReference>
<evidence type="ECO:0000256" key="11">
    <source>
        <dbReference type="ARBA" id="ARBA00023284"/>
    </source>
</evidence>
<dbReference type="Gene3D" id="3.50.50.60">
    <property type="entry name" value="FAD/NAD(P)-binding domain"/>
    <property type="match status" value="2"/>
</dbReference>
<keyword evidence="9 14" id="KW-0520">NAD</keyword>
<evidence type="ECO:0000256" key="16">
    <source>
        <dbReference type="RuleBase" id="RU003692"/>
    </source>
</evidence>
<sequence>MEQYDLIVLGGGPAGYNAAERAAHGGLKTLLIEKNALGGVCLNEGCIPSKTLLNSAKMYDHARHSEQYGVTAENVVLDHVKVVARKKKVVKTLVTGVAGKMKRAGVKVLSCGGEILGKTESGIEVKAGEETYLAKNLLIATGSTAVVPPIPGLREGLAAGFVVTNHEIFDLNELSKKLVVIGGGVIGLEMASYFNSAGSEVTVIEMLDHIAGETDREISKLLLEAYQKKGVAFKLGCKVTGVEQGKVLYEENGAKAEAAADVVLCSIGRRAVTTGYGLENLGVYLERGAIKTDEQMRTNISGVYAAGDVNGVSMLAHTAYREGEVAVNTMLGKPDRMRYCAIPGVIYTNPEVASVGETEASAQKKGYDVGVVKMTMRASGRYIAENEGGNGICKIVYDKRYHRVLGVHMIGGYPSESIYGAAMMIETEMRIADLKEIVFPHPTVCEVIREALFEID</sequence>
<dbReference type="InterPro" id="IPR050151">
    <property type="entry name" value="Class-I_Pyr_Nuc-Dis_Oxidored"/>
</dbReference>
<dbReference type="PIRSF" id="PIRSF000350">
    <property type="entry name" value="Mercury_reductase_MerA"/>
    <property type="match status" value="1"/>
</dbReference>
<keyword evidence="8 16" id="KW-0560">Oxidoreductase</keyword>
<dbReference type="SUPFAM" id="SSF55424">
    <property type="entry name" value="FAD/NAD-linked reductases, dimerisation (C-terminal) domain"/>
    <property type="match status" value="1"/>
</dbReference>
<feature type="domain" description="FAD/NAD(P)-binding" evidence="18">
    <location>
        <begin position="4"/>
        <end position="323"/>
    </location>
</feature>
<feature type="binding site" evidence="14">
    <location>
        <position position="308"/>
    </location>
    <ligand>
        <name>FAD</name>
        <dbReference type="ChEBI" id="CHEBI:57692"/>
    </ligand>
</feature>
<dbReference type="EC" id="1.8.1.4" evidence="3 16"/>
<evidence type="ECO:0000256" key="5">
    <source>
        <dbReference type="ARBA" id="ARBA00022490"/>
    </source>
</evidence>
<dbReference type="GO" id="GO:0005737">
    <property type="term" value="C:cytoplasm"/>
    <property type="evidence" value="ECO:0007669"/>
    <property type="project" value="UniProtKB-SubCell"/>
</dbReference>
<dbReference type="PRINTS" id="PR00411">
    <property type="entry name" value="PNDRDTASEI"/>
</dbReference>
<keyword evidence="14" id="KW-0547">Nucleotide-binding</keyword>
<evidence type="ECO:0000256" key="9">
    <source>
        <dbReference type="ARBA" id="ARBA00023027"/>
    </source>
</evidence>
<organism evidence="19 20">
    <name type="scientific">Yeguia hominis</name>
    <dbReference type="NCBI Taxonomy" id="2763662"/>
    <lineage>
        <taxon>Bacteria</taxon>
        <taxon>Bacillati</taxon>
        <taxon>Bacillota</taxon>
        <taxon>Clostridia</taxon>
        <taxon>Eubacteriales</taxon>
        <taxon>Yeguiaceae</taxon>
        <taxon>Yeguia</taxon>
    </lineage>
</organism>
<feature type="binding site" evidence="14">
    <location>
        <position position="113"/>
    </location>
    <ligand>
        <name>FAD</name>
        <dbReference type="ChEBI" id="CHEBI:57692"/>
    </ligand>
</feature>
<name>A0A926DB73_9FIRM</name>
<feature type="disulfide bond" description="Redox-active" evidence="15">
    <location>
        <begin position="41"/>
        <end position="46"/>
    </location>
</feature>
<feature type="binding site" evidence="14">
    <location>
        <begin position="141"/>
        <end position="143"/>
    </location>
    <ligand>
        <name>FAD</name>
        <dbReference type="ChEBI" id="CHEBI:57692"/>
    </ligand>
</feature>
<comment type="miscellaneous">
    <text evidence="16">The active site is a redox-active disulfide bond.</text>
</comment>
<evidence type="ECO:0000259" key="18">
    <source>
        <dbReference type="Pfam" id="PF07992"/>
    </source>
</evidence>
<feature type="active site" description="Proton acceptor" evidence="13">
    <location>
        <position position="441"/>
    </location>
</feature>
<dbReference type="InterPro" id="IPR004099">
    <property type="entry name" value="Pyr_nucl-diS_OxRdtase_dimer"/>
</dbReference>
<evidence type="ECO:0000256" key="15">
    <source>
        <dbReference type="PIRSR" id="PIRSR000350-4"/>
    </source>
</evidence>
<feature type="binding site" evidence="14">
    <location>
        <position position="205"/>
    </location>
    <ligand>
        <name>NAD(+)</name>
        <dbReference type="ChEBI" id="CHEBI:57540"/>
    </ligand>
</feature>
<feature type="binding site" evidence="14">
    <location>
        <position position="50"/>
    </location>
    <ligand>
        <name>FAD</name>
        <dbReference type="ChEBI" id="CHEBI:57692"/>
    </ligand>
</feature>
<comment type="caution">
    <text evidence="19">The sequence shown here is derived from an EMBL/GenBank/DDBJ whole genome shotgun (WGS) entry which is preliminary data.</text>
</comment>
<comment type="catalytic activity">
    <reaction evidence="12 16">
        <text>N(6)-[(R)-dihydrolipoyl]-L-lysyl-[protein] + NAD(+) = N(6)-[(R)-lipoyl]-L-lysyl-[protein] + NADH + H(+)</text>
        <dbReference type="Rhea" id="RHEA:15045"/>
        <dbReference type="Rhea" id="RHEA-COMP:10474"/>
        <dbReference type="Rhea" id="RHEA-COMP:10475"/>
        <dbReference type="ChEBI" id="CHEBI:15378"/>
        <dbReference type="ChEBI" id="CHEBI:57540"/>
        <dbReference type="ChEBI" id="CHEBI:57945"/>
        <dbReference type="ChEBI" id="CHEBI:83099"/>
        <dbReference type="ChEBI" id="CHEBI:83100"/>
        <dbReference type="EC" id="1.8.1.4"/>
    </reaction>
</comment>
<feature type="binding site" evidence="14">
    <location>
        <begin position="182"/>
        <end position="189"/>
    </location>
    <ligand>
        <name>NAD(+)</name>
        <dbReference type="ChEBI" id="CHEBI:57540"/>
    </ligand>
</feature>
<keyword evidence="5" id="KW-0963">Cytoplasm</keyword>
<evidence type="ECO:0000256" key="1">
    <source>
        <dbReference type="ARBA" id="ARBA00004496"/>
    </source>
</evidence>
<dbReference type="GO" id="GO:0006103">
    <property type="term" value="P:2-oxoglutarate metabolic process"/>
    <property type="evidence" value="ECO:0007669"/>
    <property type="project" value="TreeGrafter"/>
</dbReference>
<dbReference type="SUPFAM" id="SSF51905">
    <property type="entry name" value="FAD/NAD(P)-binding domain"/>
    <property type="match status" value="1"/>
</dbReference>
<evidence type="ECO:0000256" key="14">
    <source>
        <dbReference type="PIRSR" id="PIRSR000350-3"/>
    </source>
</evidence>
<evidence type="ECO:0000256" key="10">
    <source>
        <dbReference type="ARBA" id="ARBA00023157"/>
    </source>
</evidence>
<dbReference type="InterPro" id="IPR001100">
    <property type="entry name" value="Pyr_nuc-diS_OxRdtase"/>
</dbReference>
<evidence type="ECO:0000313" key="20">
    <source>
        <dbReference type="Proteomes" id="UP000651482"/>
    </source>
</evidence>
<evidence type="ECO:0000259" key="17">
    <source>
        <dbReference type="Pfam" id="PF02852"/>
    </source>
</evidence>
<dbReference type="Pfam" id="PF02852">
    <property type="entry name" value="Pyr_redox_dim"/>
    <property type="match status" value="1"/>
</dbReference>
<dbReference type="InterPro" id="IPR023753">
    <property type="entry name" value="FAD/NAD-binding_dom"/>
</dbReference>
<dbReference type="Gene3D" id="3.30.390.30">
    <property type="match status" value="1"/>
</dbReference>
<dbReference type="InterPro" id="IPR006258">
    <property type="entry name" value="Lipoamide_DH"/>
</dbReference>
<dbReference type="FunFam" id="3.30.390.30:FF:000001">
    <property type="entry name" value="Dihydrolipoyl dehydrogenase"/>
    <property type="match status" value="1"/>
</dbReference>
<protein>
    <recommendedName>
        <fullName evidence="4 16">Dihydrolipoyl dehydrogenase</fullName>
        <ecNumber evidence="3 16">1.8.1.4</ecNumber>
    </recommendedName>
</protein>
<dbReference type="PANTHER" id="PTHR22912:SF217">
    <property type="entry name" value="DIHYDROLIPOYL DEHYDROGENASE"/>
    <property type="match status" value="1"/>
</dbReference>
<dbReference type="Pfam" id="PF07992">
    <property type="entry name" value="Pyr_redox_2"/>
    <property type="match status" value="1"/>
</dbReference>
<evidence type="ECO:0000256" key="6">
    <source>
        <dbReference type="ARBA" id="ARBA00022630"/>
    </source>
</evidence>
<dbReference type="NCBIfam" id="TIGR01350">
    <property type="entry name" value="lipoamide_DH"/>
    <property type="match status" value="1"/>
</dbReference>
<comment type="similarity">
    <text evidence="2 16">Belongs to the class-I pyridine nucleotide-disulfide oxidoreductase family.</text>
</comment>
<dbReference type="PRINTS" id="PR00368">
    <property type="entry name" value="FADPNR"/>
</dbReference>
<dbReference type="InterPro" id="IPR016156">
    <property type="entry name" value="FAD/NAD-linked_Rdtase_dimer_sf"/>
</dbReference>
<feature type="domain" description="Pyridine nucleotide-disulphide oxidoreductase dimerisation" evidence="17">
    <location>
        <begin position="342"/>
        <end position="451"/>
    </location>
</feature>
<evidence type="ECO:0000256" key="4">
    <source>
        <dbReference type="ARBA" id="ARBA00016961"/>
    </source>
</evidence>
<accession>A0A926DB73</accession>
<feature type="binding site" evidence="14">
    <location>
        <begin position="314"/>
        <end position="317"/>
    </location>
    <ligand>
        <name>FAD</name>
        <dbReference type="ChEBI" id="CHEBI:57692"/>
    </ligand>
</feature>
<dbReference type="GO" id="GO:0050660">
    <property type="term" value="F:flavin adenine dinucleotide binding"/>
    <property type="evidence" value="ECO:0007669"/>
    <property type="project" value="InterPro"/>
</dbReference>
<dbReference type="RefSeq" id="WP_249320212.1">
    <property type="nucleotide sequence ID" value="NZ_JACRSN010000020.1"/>
</dbReference>
<dbReference type="PANTHER" id="PTHR22912">
    <property type="entry name" value="DISULFIDE OXIDOREDUCTASE"/>
    <property type="match status" value="1"/>
</dbReference>
<comment type="subcellular location">
    <subcellularLocation>
        <location evidence="1">Cytoplasm</location>
    </subcellularLocation>
</comment>